<name>A0A0B8T6M6_9SPHI</name>
<accession>A0A0B8T6M6</accession>
<proteinExistence type="predicted"/>
<organism evidence="1 2">
    <name type="scientific">Sphingobacterium deserti</name>
    <dbReference type="NCBI Taxonomy" id="1229276"/>
    <lineage>
        <taxon>Bacteria</taxon>
        <taxon>Pseudomonadati</taxon>
        <taxon>Bacteroidota</taxon>
        <taxon>Sphingobacteriia</taxon>
        <taxon>Sphingobacteriales</taxon>
        <taxon>Sphingobacteriaceae</taxon>
        <taxon>Sphingobacterium</taxon>
    </lineage>
</organism>
<sequence>MKNNVHTINNGRNFTFSLVYFNELIPKNMLIELCL</sequence>
<evidence type="ECO:0000313" key="2">
    <source>
        <dbReference type="Proteomes" id="UP000031802"/>
    </source>
</evidence>
<dbReference type="EMBL" id="JJMU01000042">
    <property type="protein sequence ID" value="KGE13739.1"/>
    <property type="molecule type" value="Genomic_DNA"/>
</dbReference>
<protein>
    <submittedName>
        <fullName evidence="1">Uncharacterized protein</fullName>
    </submittedName>
</protein>
<dbReference type="AlphaFoldDB" id="A0A0B8T6M6"/>
<reference evidence="2" key="1">
    <citation type="submission" date="2014-04" db="EMBL/GenBank/DDBJ databases">
        <title>Whole-Genome optical mapping and complete genome sequence of Sphingobacterium deserti sp. nov., a new spaces isolated from desert in the west of China.</title>
        <authorList>
            <person name="Teng C."/>
            <person name="Zhou Z."/>
            <person name="Li X."/>
            <person name="Chen M."/>
            <person name="Lin M."/>
            <person name="Wang L."/>
            <person name="Su S."/>
            <person name="Zhang C."/>
            <person name="Zhang W."/>
        </authorList>
    </citation>
    <scope>NUCLEOTIDE SEQUENCE [LARGE SCALE GENOMIC DNA]</scope>
    <source>
        <strain evidence="2">ACCC05744</strain>
    </source>
</reference>
<keyword evidence="2" id="KW-1185">Reference proteome</keyword>
<dbReference type="PATRIC" id="fig|1229276.3.peg.2552"/>
<dbReference type="STRING" id="1229276.DI53_2479"/>
<comment type="caution">
    <text evidence="1">The sequence shown here is derived from an EMBL/GenBank/DDBJ whole genome shotgun (WGS) entry which is preliminary data.</text>
</comment>
<evidence type="ECO:0000313" key="1">
    <source>
        <dbReference type="EMBL" id="KGE13739.1"/>
    </source>
</evidence>
<gene>
    <name evidence="1" type="ORF">DI53_2479</name>
</gene>
<reference evidence="1 2" key="2">
    <citation type="journal article" date="2015" name="PLoS ONE">
        <title>Whole-Genome Optical Mapping and Finished Genome Sequence of Sphingobacterium deserti sp. nov., a New Species Isolated from the Western Desert of China.</title>
        <authorList>
            <person name="Teng C."/>
            <person name="Zhou Z."/>
            <person name="Molnar I."/>
            <person name="Li X."/>
            <person name="Tang R."/>
            <person name="Chen M."/>
            <person name="Wang L."/>
            <person name="Su S."/>
            <person name="Zhang W."/>
            <person name="Lin M."/>
        </authorList>
    </citation>
    <scope>NUCLEOTIDE SEQUENCE [LARGE SCALE GENOMIC DNA]</scope>
    <source>
        <strain evidence="2">ACCC05744</strain>
    </source>
</reference>
<dbReference type="Proteomes" id="UP000031802">
    <property type="component" value="Unassembled WGS sequence"/>
</dbReference>